<comment type="caution">
    <text evidence="9">The sequence shown here is derived from an EMBL/GenBank/DDBJ whole genome shotgun (WGS) entry which is preliminary data.</text>
</comment>
<evidence type="ECO:0000313" key="10">
    <source>
        <dbReference type="Proteomes" id="UP000037688"/>
    </source>
</evidence>
<dbReference type="EMBL" id="LITU01000045">
    <property type="protein sequence ID" value="KOY17119.1"/>
    <property type="molecule type" value="Genomic_DNA"/>
</dbReference>
<keyword evidence="5 7" id="KW-1133">Transmembrane helix</keyword>
<organism evidence="9 10">
    <name type="scientific">Paenibacillus xylanivorans</name>
    <dbReference type="NCBI Taxonomy" id="1705561"/>
    <lineage>
        <taxon>Bacteria</taxon>
        <taxon>Bacillati</taxon>
        <taxon>Bacillota</taxon>
        <taxon>Bacilli</taxon>
        <taxon>Bacillales</taxon>
        <taxon>Paenibacillaceae</taxon>
        <taxon>Paenibacillus</taxon>
    </lineage>
</organism>
<feature type="transmembrane region" description="Helical" evidence="7">
    <location>
        <begin position="362"/>
        <end position="381"/>
    </location>
</feature>
<keyword evidence="3" id="KW-1003">Cell membrane</keyword>
<evidence type="ECO:0000256" key="5">
    <source>
        <dbReference type="ARBA" id="ARBA00022989"/>
    </source>
</evidence>
<evidence type="ECO:0000313" key="9">
    <source>
        <dbReference type="EMBL" id="KOY17119.1"/>
    </source>
</evidence>
<keyword evidence="6 7" id="KW-0472">Membrane</keyword>
<dbReference type="Proteomes" id="UP000037688">
    <property type="component" value="Unassembled WGS sequence"/>
</dbReference>
<evidence type="ECO:0000259" key="8">
    <source>
        <dbReference type="PROSITE" id="PS50850"/>
    </source>
</evidence>
<dbReference type="InterPro" id="IPR011701">
    <property type="entry name" value="MFS"/>
</dbReference>
<dbReference type="InterPro" id="IPR036259">
    <property type="entry name" value="MFS_trans_sf"/>
</dbReference>
<keyword evidence="2" id="KW-0813">Transport</keyword>
<evidence type="ECO:0000256" key="4">
    <source>
        <dbReference type="ARBA" id="ARBA00022692"/>
    </source>
</evidence>
<accession>A0A0M9BR49</accession>
<dbReference type="Pfam" id="PF07690">
    <property type="entry name" value="MFS_1"/>
    <property type="match status" value="1"/>
</dbReference>
<feature type="transmembrane region" description="Helical" evidence="7">
    <location>
        <begin position="244"/>
        <end position="266"/>
    </location>
</feature>
<feature type="transmembrane region" description="Helical" evidence="7">
    <location>
        <begin position="205"/>
        <end position="232"/>
    </location>
</feature>
<dbReference type="PANTHER" id="PTHR43124">
    <property type="entry name" value="PURINE EFFLUX PUMP PBUE"/>
    <property type="match status" value="1"/>
</dbReference>
<dbReference type="InterPro" id="IPR020846">
    <property type="entry name" value="MFS_dom"/>
</dbReference>
<sequence length="392" mass="41828">MSDKSSQRFPWLGLLALAMAGFIAIMTETLPAGLLPQIKEGLQVSEAGAGQLVTFYAVGSLIAAIPVAVLTRGWRRRPLLLLAIIGFLIFNTITALSSNYILTLVARFFAGVAAGVSWGLIGSYALRMVPDHLKGRGMAVAMIGTPIALSFGVPAGTLLGSFMGWRSVFWLMSLLAFVLIFWVLWKVPDYPGQSADQRISSTKVLLTPGVIPILAVVLTWMLAHNILYTYIAPFLADVGLESKVGLMLLVFGLMALVGIWITGMLIDRWLRMLVLISLAGFALISLVLGLWSEHAVVVFGSVALWGLTFGGAATLLQTALAQAAGEQGVDIVMPINTTVWNLAIAIGGLAGGVLLNQWGASSFTWAILLLTLVALIVALRAKGHGFRSARSR</sequence>
<feature type="transmembrane region" description="Helical" evidence="7">
    <location>
        <begin position="168"/>
        <end position="185"/>
    </location>
</feature>
<dbReference type="GO" id="GO:0005886">
    <property type="term" value="C:plasma membrane"/>
    <property type="evidence" value="ECO:0007669"/>
    <property type="project" value="UniProtKB-SubCell"/>
</dbReference>
<dbReference type="Gene3D" id="1.20.1250.20">
    <property type="entry name" value="MFS general substrate transporter like domains"/>
    <property type="match status" value="1"/>
</dbReference>
<dbReference type="CDD" id="cd17324">
    <property type="entry name" value="MFS_NepI_like"/>
    <property type="match status" value="1"/>
</dbReference>
<dbReference type="PROSITE" id="PS50850">
    <property type="entry name" value="MFS"/>
    <property type="match status" value="1"/>
</dbReference>
<feature type="transmembrane region" description="Helical" evidence="7">
    <location>
        <begin position="12"/>
        <end position="33"/>
    </location>
</feature>
<feature type="transmembrane region" description="Helical" evidence="7">
    <location>
        <begin position="53"/>
        <end position="72"/>
    </location>
</feature>
<evidence type="ECO:0000256" key="6">
    <source>
        <dbReference type="ARBA" id="ARBA00023136"/>
    </source>
</evidence>
<gene>
    <name evidence="9" type="ORF">AMS66_07110</name>
</gene>
<evidence type="ECO:0000256" key="7">
    <source>
        <dbReference type="SAM" id="Phobius"/>
    </source>
</evidence>
<dbReference type="GO" id="GO:0022857">
    <property type="term" value="F:transmembrane transporter activity"/>
    <property type="evidence" value="ECO:0007669"/>
    <property type="project" value="InterPro"/>
</dbReference>
<dbReference type="OrthoDB" id="2810795at2"/>
<feature type="transmembrane region" description="Helical" evidence="7">
    <location>
        <begin position="273"/>
        <end position="291"/>
    </location>
</feature>
<dbReference type="PANTHER" id="PTHR43124:SF3">
    <property type="entry name" value="CHLORAMPHENICOL EFFLUX PUMP RV0191"/>
    <property type="match status" value="1"/>
</dbReference>
<dbReference type="AlphaFoldDB" id="A0A0M9BR49"/>
<comment type="subcellular location">
    <subcellularLocation>
        <location evidence="1">Cell membrane</location>
        <topology evidence="1">Multi-pass membrane protein</topology>
    </subcellularLocation>
</comment>
<dbReference type="InterPro" id="IPR050189">
    <property type="entry name" value="MFS_Efflux_Transporters"/>
</dbReference>
<feature type="transmembrane region" description="Helical" evidence="7">
    <location>
        <begin position="79"/>
        <end position="102"/>
    </location>
</feature>
<evidence type="ECO:0000256" key="1">
    <source>
        <dbReference type="ARBA" id="ARBA00004651"/>
    </source>
</evidence>
<feature type="transmembrane region" description="Helical" evidence="7">
    <location>
        <begin position="337"/>
        <end position="356"/>
    </location>
</feature>
<dbReference type="SUPFAM" id="SSF103473">
    <property type="entry name" value="MFS general substrate transporter"/>
    <property type="match status" value="1"/>
</dbReference>
<feature type="transmembrane region" description="Helical" evidence="7">
    <location>
        <begin position="138"/>
        <end position="162"/>
    </location>
</feature>
<protein>
    <submittedName>
        <fullName evidence="9">MFS transporter</fullName>
    </submittedName>
</protein>
<reference evidence="9 10" key="1">
    <citation type="submission" date="2015-08" db="EMBL/GenBank/DDBJ databases">
        <title>Draft genome sequence of cellulolytic and xylanolytic Paenibacillus sp. A59, isolated from a decaying forest soil from Patagonia, Argentina.</title>
        <authorList>
            <person name="Ghio S."/>
            <person name="Caceres A.M."/>
            <person name="Talia P."/>
            <person name="Grasso D."/>
            <person name="Campos E."/>
        </authorList>
    </citation>
    <scope>NUCLEOTIDE SEQUENCE [LARGE SCALE GENOMIC DNA]</scope>
    <source>
        <strain evidence="9 10">A59</strain>
    </source>
</reference>
<keyword evidence="10" id="KW-1185">Reference proteome</keyword>
<feature type="domain" description="Major facilitator superfamily (MFS) profile" evidence="8">
    <location>
        <begin position="13"/>
        <end position="386"/>
    </location>
</feature>
<feature type="transmembrane region" description="Helical" evidence="7">
    <location>
        <begin position="297"/>
        <end position="316"/>
    </location>
</feature>
<proteinExistence type="predicted"/>
<name>A0A0M9BR49_9BACL</name>
<evidence type="ECO:0000256" key="3">
    <source>
        <dbReference type="ARBA" id="ARBA00022475"/>
    </source>
</evidence>
<dbReference type="PATRIC" id="fig|1705561.3.peg.1154"/>
<feature type="transmembrane region" description="Helical" evidence="7">
    <location>
        <begin position="108"/>
        <end position="126"/>
    </location>
</feature>
<keyword evidence="4 7" id="KW-0812">Transmembrane</keyword>
<dbReference type="RefSeq" id="WP_053780140.1">
    <property type="nucleotide sequence ID" value="NZ_LITU01000045.1"/>
</dbReference>
<evidence type="ECO:0000256" key="2">
    <source>
        <dbReference type="ARBA" id="ARBA00022448"/>
    </source>
</evidence>